<reference evidence="2 3" key="1">
    <citation type="submission" date="2018-05" db="EMBL/GenBank/DDBJ databases">
        <title>Draft genome of Methanospirillum lacunae Ki8-1.</title>
        <authorList>
            <person name="Dueholm M.S."/>
            <person name="Nielsen P.H."/>
            <person name="Bakmann L.F."/>
            <person name="Otzen D.E."/>
        </authorList>
    </citation>
    <scope>NUCLEOTIDE SEQUENCE [LARGE SCALE GENOMIC DNA]</scope>
    <source>
        <strain evidence="2 3">Ki8-1</strain>
    </source>
</reference>
<dbReference type="RefSeq" id="WP_109969176.1">
    <property type="nucleotide sequence ID" value="NZ_QGMY01000008.1"/>
</dbReference>
<dbReference type="InterPro" id="IPR009563">
    <property type="entry name" value="SSSCA1"/>
</dbReference>
<evidence type="ECO:0000313" key="2">
    <source>
        <dbReference type="EMBL" id="PWR71558.1"/>
    </source>
</evidence>
<organism evidence="2 3">
    <name type="scientific">Methanospirillum lacunae</name>
    <dbReference type="NCBI Taxonomy" id="668570"/>
    <lineage>
        <taxon>Archaea</taxon>
        <taxon>Methanobacteriati</taxon>
        <taxon>Methanobacteriota</taxon>
        <taxon>Stenosarchaea group</taxon>
        <taxon>Methanomicrobia</taxon>
        <taxon>Methanomicrobiales</taxon>
        <taxon>Methanospirillaceae</taxon>
        <taxon>Methanospirillum</taxon>
    </lineage>
</organism>
<dbReference type="PANTHER" id="PTHR16537">
    <property type="entry name" value="SJOEGREN SYNDROME/SCLERODERMA AUTOANTIGEN 1"/>
    <property type="match status" value="1"/>
</dbReference>
<dbReference type="InterPro" id="IPR051888">
    <property type="entry name" value="UPF0148_domain"/>
</dbReference>
<comment type="caution">
    <text evidence="2">The sequence shown here is derived from an EMBL/GenBank/DDBJ whole genome shotgun (WGS) entry which is preliminary data.</text>
</comment>
<dbReference type="PANTHER" id="PTHR16537:SF1">
    <property type="entry name" value="PROTEIN ZNRD2"/>
    <property type="match status" value="1"/>
</dbReference>
<protein>
    <recommendedName>
        <fullName evidence="4">Sjogrens syndrome scleroderma autoantigen 1</fullName>
    </recommendedName>
</protein>
<evidence type="ECO:0008006" key="4">
    <source>
        <dbReference type="Google" id="ProtNLM"/>
    </source>
</evidence>
<evidence type="ECO:0000313" key="3">
    <source>
        <dbReference type="Proteomes" id="UP000245657"/>
    </source>
</evidence>
<dbReference type="EMBL" id="QGMY01000008">
    <property type="protein sequence ID" value="PWR71558.1"/>
    <property type="molecule type" value="Genomic_DNA"/>
</dbReference>
<dbReference type="Pfam" id="PF06677">
    <property type="entry name" value="Auto_anti-p27"/>
    <property type="match status" value="1"/>
</dbReference>
<dbReference type="Proteomes" id="UP000245657">
    <property type="component" value="Unassembled WGS sequence"/>
</dbReference>
<dbReference type="AlphaFoldDB" id="A0A2V2N4W3"/>
<dbReference type="OrthoDB" id="26305at2157"/>
<keyword evidence="3" id="KW-1185">Reference proteome</keyword>
<proteinExistence type="predicted"/>
<sequence>MRKPDEIMAEYLLKGGKMLAKTCQNCGSPLFEYKGETSCVVCKESDLEAMGENKGDSVSRSHNTEPRFKNSETQISEMDINLDELFEQTFKYLLISIEEETNSRNIAELTHALKEVAEAYSILNQRYGNRDNS</sequence>
<accession>A0A2V2N4W3</accession>
<feature type="region of interest" description="Disordered" evidence="1">
    <location>
        <begin position="51"/>
        <end position="74"/>
    </location>
</feature>
<gene>
    <name evidence="2" type="ORF">DK846_11935</name>
</gene>
<evidence type="ECO:0000256" key="1">
    <source>
        <dbReference type="SAM" id="MobiDB-lite"/>
    </source>
</evidence>
<feature type="compositionally biased region" description="Basic and acidic residues" evidence="1">
    <location>
        <begin position="51"/>
        <end position="70"/>
    </location>
</feature>
<name>A0A2V2N4W3_9EURY</name>